<feature type="domain" description="Reverse transcriptase Ty1/copia-type" evidence="2">
    <location>
        <begin position="134"/>
        <end position="324"/>
    </location>
</feature>
<dbReference type="SUPFAM" id="SSF56672">
    <property type="entry name" value="DNA/RNA polymerases"/>
    <property type="match status" value="1"/>
</dbReference>
<feature type="compositionally biased region" description="Basic residues" evidence="1">
    <location>
        <begin position="18"/>
        <end position="29"/>
    </location>
</feature>
<sequence>MSSHASSDSHPKTISSHSHSHKQHPHRTSKPPNNPQDYHCYLATHSNPHTSPPHSAYPITQFLSYDKLSFPDKSLALSISSHFEPTLYSKVALIPKWQDECTLSSKLWKLILHDLLPVYLQENAPLVVNGCTKSNIRQMALLKVLLAFAASHGWYLSQLDVNSAFLHGDLSEEVYMSLPPSYVHEGLNLSANTICHLHKSLYELKQASRQWFSKFSTALLQKGFLKSSSDHSLFVKTYVSTFIALLVYVDDIIIANNNKEEVGKLKCSLDNQFKLKTLEDLKYFLGLEIAWSAWDIFINQRKYALQLLSDAGSLRCKPATTPMEVNLKLSQEKWELLDDPTMYIRLIGRLLYLTITRPNLSYLVNRLSQFLSKPPLSHLQATQHILQYIKAAPSQSVFYPSNSSVQLKAFANFDWPTYPDTRKSVTGFYVFLGDSLVSWKSKK</sequence>
<gene>
    <name evidence="3" type="primary">RE1_1093</name>
    <name evidence="3" type="ORF">CK203_064920</name>
</gene>
<protein>
    <submittedName>
        <fullName evidence="3">Retrovirus-related Pol polyprotein from transposon RE1</fullName>
    </submittedName>
</protein>
<evidence type="ECO:0000313" key="4">
    <source>
        <dbReference type="Proteomes" id="UP000288805"/>
    </source>
</evidence>
<dbReference type="InterPro" id="IPR043502">
    <property type="entry name" value="DNA/RNA_pol_sf"/>
</dbReference>
<dbReference type="EMBL" id="QGNW01000790">
    <property type="protein sequence ID" value="RVW62049.1"/>
    <property type="molecule type" value="Genomic_DNA"/>
</dbReference>
<dbReference type="PANTHER" id="PTHR11439">
    <property type="entry name" value="GAG-POL-RELATED RETROTRANSPOSON"/>
    <property type="match status" value="1"/>
</dbReference>
<evidence type="ECO:0000259" key="2">
    <source>
        <dbReference type="Pfam" id="PF07727"/>
    </source>
</evidence>
<evidence type="ECO:0000256" key="1">
    <source>
        <dbReference type="SAM" id="MobiDB-lite"/>
    </source>
</evidence>
<dbReference type="AlphaFoldDB" id="A0A438FQ20"/>
<reference evidence="3 4" key="1">
    <citation type="journal article" date="2018" name="PLoS Genet.">
        <title>Population sequencing reveals clonal diversity and ancestral inbreeding in the grapevine cultivar Chardonnay.</title>
        <authorList>
            <person name="Roach M.J."/>
            <person name="Johnson D.L."/>
            <person name="Bohlmann J."/>
            <person name="van Vuuren H.J."/>
            <person name="Jones S.J."/>
            <person name="Pretorius I.S."/>
            <person name="Schmidt S.A."/>
            <person name="Borneman A.R."/>
        </authorList>
    </citation>
    <scope>NUCLEOTIDE SEQUENCE [LARGE SCALE GENOMIC DNA]</scope>
    <source>
        <strain evidence="4">cv. Chardonnay</strain>
        <tissue evidence="3">Leaf</tissue>
    </source>
</reference>
<proteinExistence type="predicted"/>
<dbReference type="PANTHER" id="PTHR11439:SF470">
    <property type="entry name" value="CYSTEINE-RICH RLK (RECEPTOR-LIKE PROTEIN KINASE) 8"/>
    <property type="match status" value="1"/>
</dbReference>
<accession>A0A438FQ20</accession>
<organism evidence="3 4">
    <name type="scientific">Vitis vinifera</name>
    <name type="common">Grape</name>
    <dbReference type="NCBI Taxonomy" id="29760"/>
    <lineage>
        <taxon>Eukaryota</taxon>
        <taxon>Viridiplantae</taxon>
        <taxon>Streptophyta</taxon>
        <taxon>Embryophyta</taxon>
        <taxon>Tracheophyta</taxon>
        <taxon>Spermatophyta</taxon>
        <taxon>Magnoliopsida</taxon>
        <taxon>eudicotyledons</taxon>
        <taxon>Gunneridae</taxon>
        <taxon>Pentapetalae</taxon>
        <taxon>rosids</taxon>
        <taxon>Vitales</taxon>
        <taxon>Vitaceae</taxon>
        <taxon>Viteae</taxon>
        <taxon>Vitis</taxon>
    </lineage>
</organism>
<evidence type="ECO:0000313" key="3">
    <source>
        <dbReference type="EMBL" id="RVW62049.1"/>
    </source>
</evidence>
<name>A0A438FQ20_VITVI</name>
<dbReference type="InterPro" id="IPR013103">
    <property type="entry name" value="RVT_2"/>
</dbReference>
<dbReference type="Pfam" id="PF07727">
    <property type="entry name" value="RVT_2"/>
    <property type="match status" value="1"/>
</dbReference>
<dbReference type="Proteomes" id="UP000288805">
    <property type="component" value="Unassembled WGS sequence"/>
</dbReference>
<comment type="caution">
    <text evidence="3">The sequence shown here is derived from an EMBL/GenBank/DDBJ whole genome shotgun (WGS) entry which is preliminary data.</text>
</comment>
<feature type="region of interest" description="Disordered" evidence="1">
    <location>
        <begin position="1"/>
        <end position="51"/>
    </location>
</feature>